<organism evidence="1 2">
    <name type="scientific">Populus alba x Populus x berolinensis</name>
    <dbReference type="NCBI Taxonomy" id="444605"/>
    <lineage>
        <taxon>Eukaryota</taxon>
        <taxon>Viridiplantae</taxon>
        <taxon>Streptophyta</taxon>
        <taxon>Embryophyta</taxon>
        <taxon>Tracheophyta</taxon>
        <taxon>Spermatophyta</taxon>
        <taxon>Magnoliopsida</taxon>
        <taxon>eudicotyledons</taxon>
        <taxon>Gunneridae</taxon>
        <taxon>Pentapetalae</taxon>
        <taxon>rosids</taxon>
        <taxon>fabids</taxon>
        <taxon>Malpighiales</taxon>
        <taxon>Salicaceae</taxon>
        <taxon>Saliceae</taxon>
        <taxon>Populus</taxon>
    </lineage>
</organism>
<gene>
    <name evidence="1" type="ORF">NC653_005077</name>
</gene>
<evidence type="ECO:0000313" key="1">
    <source>
        <dbReference type="EMBL" id="KAJ7005650.1"/>
    </source>
</evidence>
<dbReference type="Proteomes" id="UP001164929">
    <property type="component" value="Chromosome 2"/>
</dbReference>
<reference evidence="1" key="1">
    <citation type="journal article" date="2023" name="Mol. Ecol. Resour.">
        <title>Chromosome-level genome assembly of a triploid poplar Populus alba 'Berolinensis'.</title>
        <authorList>
            <person name="Chen S."/>
            <person name="Yu Y."/>
            <person name="Wang X."/>
            <person name="Wang S."/>
            <person name="Zhang T."/>
            <person name="Zhou Y."/>
            <person name="He R."/>
            <person name="Meng N."/>
            <person name="Wang Y."/>
            <person name="Liu W."/>
            <person name="Liu Z."/>
            <person name="Liu J."/>
            <person name="Guo Q."/>
            <person name="Huang H."/>
            <person name="Sederoff R.R."/>
            <person name="Wang G."/>
            <person name="Qu G."/>
            <person name="Chen S."/>
        </authorList>
    </citation>
    <scope>NUCLEOTIDE SEQUENCE</scope>
    <source>
        <strain evidence="1">SC-2020</strain>
    </source>
</reference>
<sequence>MTQLHGYGKYKIYNPSRKRREMNTQFKVSEQNFILNLIYIYNFIERYIQ</sequence>
<keyword evidence="2" id="KW-1185">Reference proteome</keyword>
<comment type="caution">
    <text evidence="1">The sequence shown here is derived from an EMBL/GenBank/DDBJ whole genome shotgun (WGS) entry which is preliminary data.</text>
</comment>
<name>A0AAD6RC46_9ROSI</name>
<evidence type="ECO:0000313" key="2">
    <source>
        <dbReference type="Proteomes" id="UP001164929"/>
    </source>
</evidence>
<dbReference type="EMBL" id="JAQIZT010000002">
    <property type="protein sequence ID" value="KAJ7005650.1"/>
    <property type="molecule type" value="Genomic_DNA"/>
</dbReference>
<accession>A0AAD6RC46</accession>
<protein>
    <submittedName>
        <fullName evidence="1">Uncharacterized protein</fullName>
    </submittedName>
</protein>
<dbReference type="AlphaFoldDB" id="A0AAD6RC46"/>
<proteinExistence type="predicted"/>